<gene>
    <name evidence="1" type="ORF">Clopa_0376</name>
</gene>
<protein>
    <submittedName>
        <fullName evidence="1">Uncharacterized protein</fullName>
    </submittedName>
</protein>
<evidence type="ECO:0000313" key="2">
    <source>
        <dbReference type="Proteomes" id="UP000013523"/>
    </source>
</evidence>
<dbReference type="KEGG" id="cpas:Clopa_0376"/>
<dbReference type="PATRIC" id="fig|86416.3.peg.353"/>
<dbReference type="RefSeq" id="WP_015613763.1">
    <property type="nucleotide sequence ID" value="NC_021182.1"/>
</dbReference>
<dbReference type="EMBL" id="CP003261">
    <property type="protein sequence ID" value="AGK95436.1"/>
    <property type="molecule type" value="Genomic_DNA"/>
</dbReference>
<reference evidence="1 2" key="1">
    <citation type="submission" date="2012-01" db="EMBL/GenBank/DDBJ databases">
        <title>Complete sequence of chromosome of Clostridium pasteurianum BC1.</title>
        <authorList>
            <consortium name="US DOE Joint Genome Institute"/>
            <person name="Lucas S."/>
            <person name="Han J."/>
            <person name="Lapidus A."/>
            <person name="Cheng J.-F."/>
            <person name="Goodwin L."/>
            <person name="Pitluck S."/>
            <person name="Peters L."/>
            <person name="Mikhailova N."/>
            <person name="Teshima H."/>
            <person name="Detter J.C."/>
            <person name="Han C."/>
            <person name="Tapia R."/>
            <person name="Land M."/>
            <person name="Hauser L."/>
            <person name="Kyrpides N."/>
            <person name="Ivanova N."/>
            <person name="Pagani I."/>
            <person name="Dunn J."/>
            <person name="Taghavi S."/>
            <person name="Francis A."/>
            <person name="van der Lelie D."/>
            <person name="Woyke T."/>
        </authorList>
    </citation>
    <scope>NUCLEOTIDE SEQUENCE [LARGE SCALE GENOMIC DNA]</scope>
    <source>
        <strain evidence="1 2">BC1</strain>
    </source>
</reference>
<dbReference type="OrthoDB" id="1928375at2"/>
<sequence>MDEDMEKCEDNLRDLCNNMIYLLNELKDEGLIQEEEYERQIYLKKEFLNNTY</sequence>
<accession>R4K0Z5</accession>
<evidence type="ECO:0000313" key="1">
    <source>
        <dbReference type="EMBL" id="AGK95436.1"/>
    </source>
</evidence>
<dbReference type="Proteomes" id="UP000013523">
    <property type="component" value="Chromosome"/>
</dbReference>
<dbReference type="AlphaFoldDB" id="R4K0Z5"/>
<proteinExistence type="predicted"/>
<name>R4K0Z5_CLOPA</name>
<dbReference type="eggNOG" id="ENOG5032807">
    <property type="taxonomic scope" value="Bacteria"/>
</dbReference>
<dbReference type="HOGENOM" id="CLU_3078458_0_0_9"/>
<keyword evidence="2" id="KW-1185">Reference proteome</keyword>
<organism evidence="1 2">
    <name type="scientific">Clostridium pasteurianum BC1</name>
    <dbReference type="NCBI Taxonomy" id="86416"/>
    <lineage>
        <taxon>Bacteria</taxon>
        <taxon>Bacillati</taxon>
        <taxon>Bacillota</taxon>
        <taxon>Clostridia</taxon>
        <taxon>Eubacteriales</taxon>
        <taxon>Clostridiaceae</taxon>
        <taxon>Clostridium</taxon>
    </lineage>
</organism>